<reference evidence="2 3" key="1">
    <citation type="submission" date="2021-01" db="EMBL/GenBank/DDBJ databases">
        <title>Whole genome shotgun sequence of Microbispora siamensis NBRC 104113.</title>
        <authorList>
            <person name="Komaki H."/>
            <person name="Tamura T."/>
        </authorList>
    </citation>
    <scope>NUCLEOTIDE SEQUENCE [LARGE SCALE GENOMIC DNA]</scope>
    <source>
        <strain evidence="2 3">NBRC 104113</strain>
    </source>
</reference>
<organism evidence="2 3">
    <name type="scientific">Microbispora siamensis</name>
    <dbReference type="NCBI Taxonomy" id="564413"/>
    <lineage>
        <taxon>Bacteria</taxon>
        <taxon>Bacillati</taxon>
        <taxon>Actinomycetota</taxon>
        <taxon>Actinomycetes</taxon>
        <taxon>Streptosporangiales</taxon>
        <taxon>Streptosporangiaceae</taxon>
        <taxon>Microbispora</taxon>
    </lineage>
</organism>
<feature type="region of interest" description="Disordered" evidence="1">
    <location>
        <begin position="28"/>
        <end position="126"/>
    </location>
</feature>
<protein>
    <submittedName>
        <fullName evidence="2">Uncharacterized protein</fullName>
    </submittedName>
</protein>
<dbReference type="Proteomes" id="UP000660454">
    <property type="component" value="Unassembled WGS sequence"/>
</dbReference>
<keyword evidence="3" id="KW-1185">Reference proteome</keyword>
<name>A0ABQ4GN84_9ACTN</name>
<evidence type="ECO:0000256" key="1">
    <source>
        <dbReference type="SAM" id="MobiDB-lite"/>
    </source>
</evidence>
<proteinExistence type="predicted"/>
<sequence length="126" mass="13422">MVRHKNDYGCWENVDRLPVPGCACLKCSNAADRDAQRSQRRRRGDRGGRSNWTPAGSQPPDVGTVAGTDHVASFKTGGPSGDDTLIADGDYSDDPEGFDGTLGNRGHDHHGPWGSQGRGRYTGPGS</sequence>
<feature type="compositionally biased region" description="Gly residues" evidence="1">
    <location>
        <begin position="114"/>
        <end position="126"/>
    </location>
</feature>
<dbReference type="EMBL" id="BOOF01000019">
    <property type="protein sequence ID" value="GIH62862.1"/>
    <property type="molecule type" value="Genomic_DNA"/>
</dbReference>
<comment type="caution">
    <text evidence="2">The sequence shown here is derived from an EMBL/GenBank/DDBJ whole genome shotgun (WGS) entry which is preliminary data.</text>
</comment>
<evidence type="ECO:0000313" key="3">
    <source>
        <dbReference type="Proteomes" id="UP000660454"/>
    </source>
</evidence>
<gene>
    <name evidence="2" type="ORF">Msi02_36790</name>
</gene>
<accession>A0ABQ4GN84</accession>
<evidence type="ECO:0000313" key="2">
    <source>
        <dbReference type="EMBL" id="GIH62862.1"/>
    </source>
</evidence>